<sequence>MVWGERMNLDEDQGDMLGDLEELLSRLADAQKRLILMSAKSRTFPDNNTLQKIAALALNISAVEALISDGQSRKMRPAKAND</sequence>
<dbReference type="Proteomes" id="UP000241158">
    <property type="component" value="Unassembled WGS sequence"/>
</dbReference>
<accession>A0A2P7B2A2</accession>
<keyword evidence="2" id="KW-1185">Reference proteome</keyword>
<protein>
    <submittedName>
        <fullName evidence="1">Uncharacterized protein</fullName>
    </submittedName>
</protein>
<reference evidence="2" key="1">
    <citation type="submission" date="2017-11" db="EMBL/GenBank/DDBJ databases">
        <authorList>
            <person name="Kuznetsova I."/>
            <person name="Sazanova A."/>
            <person name="Chirak E."/>
            <person name="Safronova V."/>
            <person name="Willems A."/>
        </authorList>
    </citation>
    <scope>NUCLEOTIDE SEQUENCE [LARGE SCALE GENOMIC DNA]</scope>
    <source>
        <strain evidence="2">PEPV15</strain>
    </source>
</reference>
<evidence type="ECO:0000313" key="2">
    <source>
        <dbReference type="Proteomes" id="UP000241158"/>
    </source>
</evidence>
<organism evidence="1 2">
    <name type="scientific">Phyllobacterium endophyticum</name>
    <dbReference type="NCBI Taxonomy" id="1149773"/>
    <lineage>
        <taxon>Bacteria</taxon>
        <taxon>Pseudomonadati</taxon>
        <taxon>Pseudomonadota</taxon>
        <taxon>Alphaproteobacteria</taxon>
        <taxon>Hyphomicrobiales</taxon>
        <taxon>Phyllobacteriaceae</taxon>
        <taxon>Phyllobacterium</taxon>
    </lineage>
</organism>
<gene>
    <name evidence="1" type="ORF">CU100_07865</name>
</gene>
<dbReference type="EMBL" id="PGGN01000001">
    <property type="protein sequence ID" value="PSH60571.1"/>
    <property type="molecule type" value="Genomic_DNA"/>
</dbReference>
<evidence type="ECO:0000313" key="1">
    <source>
        <dbReference type="EMBL" id="PSH60571.1"/>
    </source>
</evidence>
<comment type="caution">
    <text evidence="1">The sequence shown here is derived from an EMBL/GenBank/DDBJ whole genome shotgun (WGS) entry which is preliminary data.</text>
</comment>
<name>A0A2P7B2A2_9HYPH</name>
<proteinExistence type="predicted"/>
<dbReference type="AlphaFoldDB" id="A0A2P7B2A2"/>